<feature type="domain" description="RING-type" evidence="3">
    <location>
        <begin position="41"/>
        <end position="108"/>
    </location>
</feature>
<dbReference type="EMBL" id="CP069023">
    <property type="protein sequence ID" value="QRC91550.1"/>
    <property type="molecule type" value="Genomic_DNA"/>
</dbReference>
<dbReference type="RefSeq" id="XP_001791714.1">
    <property type="nucleotide sequence ID" value="XM_001791662.1"/>
</dbReference>
<dbReference type="OrthoDB" id="5600418at2759"/>
<dbReference type="VEuPathDB" id="FungiDB:JI435_010550"/>
<keyword evidence="1" id="KW-0479">Metal-binding</keyword>
<keyword evidence="5" id="KW-1185">Reference proteome</keyword>
<name>A0A7U2EV06_PHANO</name>
<protein>
    <recommendedName>
        <fullName evidence="3">RING-type domain-containing protein</fullName>
    </recommendedName>
</protein>
<dbReference type="InterPro" id="IPR013083">
    <property type="entry name" value="Znf_RING/FYVE/PHD"/>
</dbReference>
<sequence length="212" mass="24089">MSTPQPDCQTPENRSSSNQDSTKGALLITPVVLAQLEDLECPICHELYTEPRSTDHGSEPHQEWAVKVDMIAEWFGTKRCCGHVIGRKCLAKHLKGPGPWRNKCPLCRDVWFHDVAPRNAQPQVEAPEPPSTTRALRRSQRIAERRSMSQRSSGSIHGVARTQSRQRPQRRPIRFTQRLMAALEVEDGTEEVKGTMEEVERRLNRLYEDATG</sequence>
<evidence type="ECO:0000256" key="2">
    <source>
        <dbReference type="SAM" id="MobiDB-lite"/>
    </source>
</evidence>
<gene>
    <name evidence="4" type="ORF">JI435_010550</name>
</gene>
<feature type="region of interest" description="Disordered" evidence="2">
    <location>
        <begin position="1"/>
        <end position="22"/>
    </location>
</feature>
<dbReference type="Gene3D" id="3.30.40.10">
    <property type="entry name" value="Zinc/RING finger domain, C3HC4 (zinc finger)"/>
    <property type="match status" value="1"/>
</dbReference>
<accession>A0A7U2EV06</accession>
<dbReference type="KEGG" id="pno:SNOG_01055"/>
<dbReference type="PROSITE" id="PS50089">
    <property type="entry name" value="ZF_RING_2"/>
    <property type="match status" value="1"/>
</dbReference>
<proteinExistence type="predicted"/>
<dbReference type="InterPro" id="IPR001841">
    <property type="entry name" value="Znf_RING"/>
</dbReference>
<organism evidence="4 5">
    <name type="scientific">Phaeosphaeria nodorum (strain SN15 / ATCC MYA-4574 / FGSC 10173)</name>
    <name type="common">Glume blotch fungus</name>
    <name type="synonym">Parastagonospora nodorum</name>
    <dbReference type="NCBI Taxonomy" id="321614"/>
    <lineage>
        <taxon>Eukaryota</taxon>
        <taxon>Fungi</taxon>
        <taxon>Dikarya</taxon>
        <taxon>Ascomycota</taxon>
        <taxon>Pezizomycotina</taxon>
        <taxon>Dothideomycetes</taxon>
        <taxon>Pleosporomycetidae</taxon>
        <taxon>Pleosporales</taxon>
        <taxon>Pleosporineae</taxon>
        <taxon>Phaeosphaeriaceae</taxon>
        <taxon>Parastagonospora</taxon>
    </lineage>
</organism>
<dbReference type="Proteomes" id="UP000663193">
    <property type="component" value="Chromosome 1"/>
</dbReference>
<dbReference type="GO" id="GO:0008270">
    <property type="term" value="F:zinc ion binding"/>
    <property type="evidence" value="ECO:0007669"/>
    <property type="project" value="UniProtKB-KW"/>
</dbReference>
<evidence type="ECO:0000259" key="3">
    <source>
        <dbReference type="PROSITE" id="PS50089"/>
    </source>
</evidence>
<evidence type="ECO:0000256" key="1">
    <source>
        <dbReference type="PROSITE-ProRule" id="PRU00175"/>
    </source>
</evidence>
<keyword evidence="1" id="KW-0863">Zinc-finger</keyword>
<reference evidence="5" key="1">
    <citation type="journal article" date="2021" name="BMC Genomics">
        <title>Chromosome-level genome assembly and manually-curated proteome of model necrotroph Parastagonospora nodorum Sn15 reveals a genome-wide trove of candidate effector homologs, and redundancy of virulence-related functions within an accessory chromosome.</title>
        <authorList>
            <person name="Bertazzoni S."/>
            <person name="Jones D.A.B."/>
            <person name="Phan H.T."/>
            <person name="Tan K.-C."/>
            <person name="Hane J.K."/>
        </authorList>
    </citation>
    <scope>NUCLEOTIDE SEQUENCE [LARGE SCALE GENOMIC DNA]</scope>
    <source>
        <strain evidence="5">SN15 / ATCC MYA-4574 / FGSC 10173)</strain>
    </source>
</reference>
<dbReference type="AlphaFoldDB" id="A0A7U2EV06"/>
<keyword evidence="1" id="KW-0862">Zinc</keyword>
<feature type="region of interest" description="Disordered" evidence="2">
    <location>
        <begin position="120"/>
        <end position="175"/>
    </location>
</feature>
<evidence type="ECO:0000313" key="4">
    <source>
        <dbReference type="EMBL" id="QRC91550.1"/>
    </source>
</evidence>
<evidence type="ECO:0000313" key="5">
    <source>
        <dbReference type="Proteomes" id="UP000663193"/>
    </source>
</evidence>
<dbReference type="SUPFAM" id="SSF57850">
    <property type="entry name" value="RING/U-box"/>
    <property type="match status" value="1"/>
</dbReference>